<reference evidence="1 2" key="1">
    <citation type="journal article" date="2016" name="Nat. Commun.">
        <title>Thousands of microbial genomes shed light on interconnected biogeochemical processes in an aquifer system.</title>
        <authorList>
            <person name="Anantharaman K."/>
            <person name="Brown C.T."/>
            <person name="Hug L.A."/>
            <person name="Sharon I."/>
            <person name="Castelle C.J."/>
            <person name="Probst A.J."/>
            <person name="Thomas B.C."/>
            <person name="Singh A."/>
            <person name="Wilkins M.J."/>
            <person name="Karaoz U."/>
            <person name="Brodie E.L."/>
            <person name="Williams K.H."/>
            <person name="Hubbard S.S."/>
            <person name="Banfield J.F."/>
        </authorList>
    </citation>
    <scope>NUCLEOTIDE SEQUENCE [LARGE SCALE GENOMIC DNA]</scope>
</reference>
<sequence>MKSFFALVACLFVCFVGCDKSLVEINDEMVVELIVEKLEVVPHQANEVLKTISPVQEASNPLIASAIGRVAVKRKRDDQILCFLVIPYRPISVGTEVKVFQIHNQRGTGGQADDFFFVR</sequence>
<dbReference type="Proteomes" id="UP000178935">
    <property type="component" value="Unassembled WGS sequence"/>
</dbReference>
<protein>
    <submittedName>
        <fullName evidence="1">Uncharacterized protein</fullName>
    </submittedName>
</protein>
<comment type="caution">
    <text evidence="1">The sequence shown here is derived from an EMBL/GenBank/DDBJ whole genome shotgun (WGS) entry which is preliminary data.</text>
</comment>
<dbReference type="EMBL" id="MHPU01000010">
    <property type="protein sequence ID" value="OGZ89172.1"/>
    <property type="molecule type" value="Genomic_DNA"/>
</dbReference>
<dbReference type="AlphaFoldDB" id="A0A1G2JQ12"/>
<gene>
    <name evidence="1" type="ORF">A2561_01120</name>
</gene>
<accession>A0A1G2JQ12</accession>
<proteinExistence type="predicted"/>
<organism evidence="1 2">
    <name type="scientific">Candidatus Staskawiczbacteria bacterium RIFOXYD1_FULL_32_13</name>
    <dbReference type="NCBI Taxonomy" id="1802234"/>
    <lineage>
        <taxon>Bacteria</taxon>
        <taxon>Candidatus Staskawicziibacteriota</taxon>
    </lineage>
</organism>
<name>A0A1G2JQ12_9BACT</name>
<evidence type="ECO:0000313" key="2">
    <source>
        <dbReference type="Proteomes" id="UP000178935"/>
    </source>
</evidence>
<evidence type="ECO:0000313" key="1">
    <source>
        <dbReference type="EMBL" id="OGZ89172.1"/>
    </source>
</evidence>